<dbReference type="GO" id="GO:1990757">
    <property type="term" value="F:ubiquitin ligase activator activity"/>
    <property type="evidence" value="ECO:0007669"/>
    <property type="project" value="TreeGrafter"/>
</dbReference>
<dbReference type="InterPro" id="IPR015943">
    <property type="entry name" value="WD40/YVTN_repeat-like_dom_sf"/>
</dbReference>
<dbReference type="InterPro" id="IPR036322">
    <property type="entry name" value="WD40_repeat_dom_sf"/>
</dbReference>
<feature type="compositionally biased region" description="Polar residues" evidence="6">
    <location>
        <begin position="104"/>
        <end position="114"/>
    </location>
</feature>
<dbReference type="InterPro" id="IPR001680">
    <property type="entry name" value="WD40_rpt"/>
</dbReference>
<dbReference type="AlphaFoldDB" id="A0A0D7AUX7"/>
<dbReference type="GO" id="GO:0005680">
    <property type="term" value="C:anaphase-promoting complex"/>
    <property type="evidence" value="ECO:0007669"/>
    <property type="project" value="TreeGrafter"/>
</dbReference>
<evidence type="ECO:0000256" key="2">
    <source>
        <dbReference type="ARBA" id="ARBA00022574"/>
    </source>
</evidence>
<dbReference type="SMART" id="SM00320">
    <property type="entry name" value="WD40"/>
    <property type="match status" value="5"/>
</dbReference>
<organism evidence="8 9">
    <name type="scientific">Cylindrobasidium torrendii FP15055 ss-10</name>
    <dbReference type="NCBI Taxonomy" id="1314674"/>
    <lineage>
        <taxon>Eukaryota</taxon>
        <taxon>Fungi</taxon>
        <taxon>Dikarya</taxon>
        <taxon>Basidiomycota</taxon>
        <taxon>Agaricomycotina</taxon>
        <taxon>Agaricomycetes</taxon>
        <taxon>Agaricomycetidae</taxon>
        <taxon>Agaricales</taxon>
        <taxon>Marasmiineae</taxon>
        <taxon>Physalacriaceae</taxon>
        <taxon>Cylindrobasidium</taxon>
    </lineage>
</organism>
<accession>A0A0D7AUX7</accession>
<feature type="repeat" description="WD" evidence="5">
    <location>
        <begin position="462"/>
        <end position="495"/>
    </location>
</feature>
<keyword evidence="4" id="KW-0131">Cell cycle</keyword>
<evidence type="ECO:0000256" key="4">
    <source>
        <dbReference type="ARBA" id="ARBA00023306"/>
    </source>
</evidence>
<dbReference type="SUPFAM" id="SSF50978">
    <property type="entry name" value="WD40 repeat-like"/>
    <property type="match status" value="1"/>
</dbReference>
<evidence type="ECO:0000313" key="8">
    <source>
        <dbReference type="EMBL" id="KIY61795.1"/>
    </source>
</evidence>
<comment type="similarity">
    <text evidence="1">Belongs to the WD repeat CDC20/Fizzy family.</text>
</comment>
<feature type="compositionally biased region" description="Low complexity" evidence="6">
    <location>
        <begin position="18"/>
        <end position="37"/>
    </location>
</feature>
<dbReference type="OrthoDB" id="10263272at2759"/>
<dbReference type="PROSITE" id="PS00678">
    <property type="entry name" value="WD_REPEATS_1"/>
    <property type="match status" value="1"/>
</dbReference>
<feature type="region of interest" description="Disordered" evidence="6">
    <location>
        <begin position="1"/>
        <end position="62"/>
    </location>
</feature>
<keyword evidence="3" id="KW-0677">Repeat</keyword>
<name>A0A0D7AUX7_9AGAR</name>
<evidence type="ECO:0000313" key="9">
    <source>
        <dbReference type="Proteomes" id="UP000054007"/>
    </source>
</evidence>
<gene>
    <name evidence="8" type="ORF">CYLTODRAFT_427334</name>
</gene>
<dbReference type="PANTHER" id="PTHR19918">
    <property type="entry name" value="CELL DIVISION CYCLE 20 CDC20 FIZZY -RELATED"/>
    <property type="match status" value="1"/>
</dbReference>
<dbReference type="PROSITE" id="PS50294">
    <property type="entry name" value="WD_REPEATS_REGION"/>
    <property type="match status" value="2"/>
</dbReference>
<dbReference type="Gene3D" id="2.130.10.10">
    <property type="entry name" value="YVTN repeat-like/Quinoprotein amine dehydrogenase"/>
    <property type="match status" value="1"/>
</dbReference>
<feature type="domain" description="CDC20/Fizzy WD40" evidence="7">
    <location>
        <begin position="185"/>
        <end position="493"/>
    </location>
</feature>
<reference evidence="8 9" key="1">
    <citation type="journal article" date="2015" name="Fungal Genet. Biol.">
        <title>Evolution of novel wood decay mechanisms in Agaricales revealed by the genome sequences of Fistulina hepatica and Cylindrobasidium torrendii.</title>
        <authorList>
            <person name="Floudas D."/>
            <person name="Held B.W."/>
            <person name="Riley R."/>
            <person name="Nagy L.G."/>
            <person name="Koehler G."/>
            <person name="Ransdell A.S."/>
            <person name="Younus H."/>
            <person name="Chow J."/>
            <person name="Chiniquy J."/>
            <person name="Lipzen A."/>
            <person name="Tritt A."/>
            <person name="Sun H."/>
            <person name="Haridas S."/>
            <person name="LaButti K."/>
            <person name="Ohm R.A."/>
            <person name="Kues U."/>
            <person name="Blanchette R.A."/>
            <person name="Grigoriev I.V."/>
            <person name="Minto R.E."/>
            <person name="Hibbett D.S."/>
        </authorList>
    </citation>
    <scope>NUCLEOTIDE SEQUENCE [LARGE SCALE GENOMIC DNA]</scope>
    <source>
        <strain evidence="8 9">FP15055 ss-10</strain>
    </source>
</reference>
<evidence type="ECO:0000259" key="7">
    <source>
        <dbReference type="Pfam" id="PF24807"/>
    </source>
</evidence>
<feature type="repeat" description="WD" evidence="5">
    <location>
        <begin position="316"/>
        <end position="352"/>
    </location>
</feature>
<dbReference type="InterPro" id="IPR019775">
    <property type="entry name" value="WD40_repeat_CS"/>
</dbReference>
<keyword evidence="2 5" id="KW-0853">WD repeat</keyword>
<dbReference type="InterPro" id="IPR033010">
    <property type="entry name" value="Cdc20/Fizzy"/>
</dbReference>
<dbReference type="EMBL" id="KN880869">
    <property type="protein sequence ID" value="KIY61795.1"/>
    <property type="molecule type" value="Genomic_DNA"/>
</dbReference>
<feature type="compositionally biased region" description="Basic and acidic residues" evidence="6">
    <location>
        <begin position="1"/>
        <end position="17"/>
    </location>
</feature>
<proteinExistence type="inferred from homology"/>
<dbReference type="Pfam" id="PF24807">
    <property type="entry name" value="WD40_CDC20-Fz"/>
    <property type="match status" value="1"/>
</dbReference>
<protein>
    <submittedName>
        <fullName evidence="8">WD40 repeat-like protein</fullName>
    </submittedName>
</protein>
<dbReference type="STRING" id="1314674.A0A0D7AUX7"/>
<dbReference type="GO" id="GO:0031145">
    <property type="term" value="P:anaphase-promoting complex-dependent catabolic process"/>
    <property type="evidence" value="ECO:0007669"/>
    <property type="project" value="TreeGrafter"/>
</dbReference>
<dbReference type="Proteomes" id="UP000054007">
    <property type="component" value="Unassembled WGS sequence"/>
</dbReference>
<feature type="region of interest" description="Disordered" evidence="6">
    <location>
        <begin position="104"/>
        <end position="126"/>
    </location>
</feature>
<dbReference type="PANTHER" id="PTHR19918:SF1">
    <property type="entry name" value="FIZZY-RELATED PROTEIN HOMOLOG"/>
    <property type="match status" value="1"/>
</dbReference>
<dbReference type="GO" id="GO:1905786">
    <property type="term" value="P:positive regulation of anaphase-promoting complex-dependent catabolic process"/>
    <property type="evidence" value="ECO:0007669"/>
    <property type="project" value="TreeGrafter"/>
</dbReference>
<evidence type="ECO:0000256" key="6">
    <source>
        <dbReference type="SAM" id="MobiDB-lite"/>
    </source>
</evidence>
<keyword evidence="9" id="KW-1185">Reference proteome</keyword>
<evidence type="ECO:0000256" key="1">
    <source>
        <dbReference type="ARBA" id="ARBA00006445"/>
    </source>
</evidence>
<dbReference type="PROSITE" id="PS50082">
    <property type="entry name" value="WD_REPEATS_2"/>
    <property type="match status" value="2"/>
</dbReference>
<evidence type="ECO:0000256" key="5">
    <source>
        <dbReference type="PROSITE-ProRule" id="PRU00221"/>
    </source>
</evidence>
<dbReference type="GO" id="GO:0010997">
    <property type="term" value="F:anaphase-promoting complex binding"/>
    <property type="evidence" value="ECO:0007669"/>
    <property type="project" value="InterPro"/>
</dbReference>
<dbReference type="InterPro" id="IPR056150">
    <property type="entry name" value="WD40_CDC20-Fz"/>
</dbReference>
<evidence type="ECO:0000256" key="3">
    <source>
        <dbReference type="ARBA" id="ARBA00022737"/>
    </source>
</evidence>
<sequence length="520" mass="57412">MKRGRDDDDEGGRETTRPRFTGSYSSSSTPVRPSPLRGANHATPSSASRSAGYGDRFIPAPAEDMDTRYLLRGSKDMQFRCWGHPVPPDPAKKASDSLFASMLRTESVQDSSPPSQAPGPATPSRRRIFSYFTPNVPPMKMTPTPVRASAVDKENSVSALSRLLLKRHCRPERPNEISRSPYRILDAPGLSSDFYSDLLDISSTGAIAVALKSTVFVCQLDQDGSVKKLCDIHPSTIGSIKWSTRNPSLIAVGSECGHIYIYDLNNPSQAVREYHQAHTKRIGSLSWNGDMIASGSRDEHFHHRDIRMGSSKAIRVRSHTKEVNNAIWSCGDDPALFASAGSDDTVRIWDFRLSVRAQNKRQENELYAFREHKSTIKGLAWSPHVAGVLASGGGLDDRMIRFWCAKKGAGLSKIDTGGQVLKLAWSKTSHEILSTQGLSRNPWMQNTVRIWRYPDLTPVATLVGHTERPSALAMSPVGDVVVTGGADETLRLWDVFPKEPPGRKRVSSCSRVTDFDKLIR</sequence>